<evidence type="ECO:0000256" key="3">
    <source>
        <dbReference type="ARBA" id="ARBA00023186"/>
    </source>
</evidence>
<dbReference type="AlphaFoldDB" id="A0AAQ3LYA2"/>
<evidence type="ECO:0000313" key="6">
    <source>
        <dbReference type="Proteomes" id="UP001303373"/>
    </source>
</evidence>
<gene>
    <name evidence="5" type="ORF">R9X50_00102900</name>
</gene>
<sequence>MLATHRSTSDGGMTNQGNAEVDRLLHELELLLDAKKPSPDKQEKLLSELKVFGRTVSTSGPIFTKKGISLLSSYGLDHANMKVSREALRCLANAFLLNEPSRQIFVDLGYATKAAERLKVDNHDDEFLISRILFLLTYSTQIDFEPLVSQNNLSESINQQIARHAKSFSKSGRRKSNTSPLEDQAMIETLKLMFNITYYYPDLSSNFSPSIESLVSLIMHHPLPKPPLQPPITYILNALLNLDLAQAEKKTPMGREARTSPLFPYSEPESVIDRLTSILNNAISTQKESDLDQAAAPLCTLIRRMYELATPKMKSWMRWLMLPQDRDREKPLGQSETLASKLLRLSCSPNLPTLRENISNLLFELSDKDANKFVKNIGYGFAAGFLMSHNIEMPASAEEAGASTEEDYTGINPVTGQRLSAEEKSNQDLPEMTEEEKEREAEKLFVLFERLKATGVMDVKNPVQQAVDEGRFEELQD</sequence>
<keyword evidence="6" id="KW-1185">Reference proteome</keyword>
<dbReference type="InterPro" id="IPR019318">
    <property type="entry name" value="Gua_nucleotide_exch_fac_Ric8"/>
</dbReference>
<keyword evidence="2" id="KW-0344">Guanine-nucleotide releasing factor</keyword>
<dbReference type="PANTHER" id="PTHR12425:SF5">
    <property type="entry name" value="SYNEMBRYN"/>
    <property type="match status" value="1"/>
</dbReference>
<dbReference type="Proteomes" id="UP001303373">
    <property type="component" value="Chromosome 2"/>
</dbReference>
<dbReference type="InterPro" id="IPR016024">
    <property type="entry name" value="ARM-type_fold"/>
</dbReference>
<reference evidence="5 6" key="1">
    <citation type="submission" date="2023-11" db="EMBL/GenBank/DDBJ databases">
        <title>An acidophilic fungus is an integral part of prey digestion in a carnivorous sundew plant.</title>
        <authorList>
            <person name="Tsai I.J."/>
        </authorList>
    </citation>
    <scope>NUCLEOTIDE SEQUENCE [LARGE SCALE GENOMIC DNA]</scope>
    <source>
        <strain evidence="5">169a</strain>
    </source>
</reference>
<dbReference type="SUPFAM" id="SSF48371">
    <property type="entry name" value="ARM repeat"/>
    <property type="match status" value="1"/>
</dbReference>
<dbReference type="EMBL" id="CP138581">
    <property type="protein sequence ID" value="WPG98241.1"/>
    <property type="molecule type" value="Genomic_DNA"/>
</dbReference>
<organism evidence="5 6">
    <name type="scientific">Acrodontium crateriforme</name>
    <dbReference type="NCBI Taxonomy" id="150365"/>
    <lineage>
        <taxon>Eukaryota</taxon>
        <taxon>Fungi</taxon>
        <taxon>Dikarya</taxon>
        <taxon>Ascomycota</taxon>
        <taxon>Pezizomycotina</taxon>
        <taxon>Dothideomycetes</taxon>
        <taxon>Dothideomycetidae</taxon>
        <taxon>Mycosphaerellales</taxon>
        <taxon>Teratosphaeriaceae</taxon>
        <taxon>Acrodontium</taxon>
    </lineage>
</organism>
<dbReference type="Pfam" id="PF10165">
    <property type="entry name" value="Ric8"/>
    <property type="match status" value="1"/>
</dbReference>
<feature type="region of interest" description="Disordered" evidence="4">
    <location>
        <begin position="416"/>
        <end position="438"/>
    </location>
</feature>
<name>A0AAQ3LYA2_9PEZI</name>
<evidence type="ECO:0000313" key="5">
    <source>
        <dbReference type="EMBL" id="WPG98241.1"/>
    </source>
</evidence>
<dbReference type="GO" id="GO:0005085">
    <property type="term" value="F:guanyl-nucleotide exchange factor activity"/>
    <property type="evidence" value="ECO:0007669"/>
    <property type="project" value="UniProtKB-KW"/>
</dbReference>
<protein>
    <submittedName>
        <fullName evidence="5">Uncharacterized protein</fullName>
    </submittedName>
</protein>
<comment type="similarity">
    <text evidence="1">Belongs to the synembryn family.</text>
</comment>
<accession>A0AAQ3LYA2</accession>
<dbReference type="GO" id="GO:0007186">
    <property type="term" value="P:G protein-coupled receptor signaling pathway"/>
    <property type="evidence" value="ECO:0007669"/>
    <property type="project" value="TreeGrafter"/>
</dbReference>
<dbReference type="PANTHER" id="PTHR12425">
    <property type="entry name" value="SYNEMBRYN"/>
    <property type="match status" value="1"/>
</dbReference>
<proteinExistence type="inferred from homology"/>
<evidence type="ECO:0000256" key="4">
    <source>
        <dbReference type="SAM" id="MobiDB-lite"/>
    </source>
</evidence>
<keyword evidence="3" id="KW-0143">Chaperone</keyword>
<evidence type="ECO:0000256" key="2">
    <source>
        <dbReference type="ARBA" id="ARBA00022658"/>
    </source>
</evidence>
<evidence type="ECO:0000256" key="1">
    <source>
        <dbReference type="ARBA" id="ARBA00009049"/>
    </source>
</evidence>
<dbReference type="GO" id="GO:0001965">
    <property type="term" value="F:G-protein alpha-subunit binding"/>
    <property type="evidence" value="ECO:0007669"/>
    <property type="project" value="TreeGrafter"/>
</dbReference>
<dbReference type="GO" id="GO:0005737">
    <property type="term" value="C:cytoplasm"/>
    <property type="evidence" value="ECO:0007669"/>
    <property type="project" value="TreeGrafter"/>
</dbReference>